<comment type="caution">
    <text evidence="2">The sequence shown here is derived from an EMBL/GenBank/DDBJ whole genome shotgun (WGS) entry which is preliminary data.</text>
</comment>
<dbReference type="Proteomes" id="UP000194221">
    <property type="component" value="Unassembled WGS sequence"/>
</dbReference>
<keyword evidence="1" id="KW-1133">Transmembrane helix</keyword>
<reference evidence="2 3" key="1">
    <citation type="submission" date="2015-03" db="EMBL/GenBank/DDBJ databases">
        <title>Genome sequence of Tenacibaculum sp. S2-2, isolated from intestinal microbiota of sea cucumber, Apostichopus japonicas.</title>
        <authorList>
            <person name="Shao Z."/>
            <person name="Wang L."/>
            <person name="Li X."/>
        </authorList>
    </citation>
    <scope>NUCLEOTIDE SEQUENCE [LARGE SCALE GENOMIC DNA]</scope>
    <source>
        <strain evidence="2 3">S2-2</strain>
    </source>
</reference>
<organism evidence="2 3">
    <name type="scientific">Tenacibaculum holothuriorum</name>
    <dbReference type="NCBI Taxonomy" id="1635173"/>
    <lineage>
        <taxon>Bacteria</taxon>
        <taxon>Pseudomonadati</taxon>
        <taxon>Bacteroidota</taxon>
        <taxon>Flavobacteriia</taxon>
        <taxon>Flavobacteriales</taxon>
        <taxon>Flavobacteriaceae</taxon>
        <taxon>Tenacibaculum</taxon>
    </lineage>
</organism>
<dbReference type="EMBL" id="LAPZ01000002">
    <property type="protein sequence ID" value="OSY89024.1"/>
    <property type="molecule type" value="Genomic_DNA"/>
</dbReference>
<evidence type="ECO:0000313" key="3">
    <source>
        <dbReference type="Proteomes" id="UP000194221"/>
    </source>
</evidence>
<evidence type="ECO:0000313" key="2">
    <source>
        <dbReference type="EMBL" id="OSY89024.1"/>
    </source>
</evidence>
<feature type="transmembrane region" description="Helical" evidence="1">
    <location>
        <begin position="15"/>
        <end position="37"/>
    </location>
</feature>
<keyword evidence="3" id="KW-1185">Reference proteome</keyword>
<proteinExistence type="predicted"/>
<dbReference type="AlphaFoldDB" id="A0A1Y2PEV5"/>
<evidence type="ECO:0000256" key="1">
    <source>
        <dbReference type="SAM" id="Phobius"/>
    </source>
</evidence>
<dbReference type="InParanoid" id="A0A1Y2PEV5"/>
<protein>
    <submittedName>
        <fullName evidence="2">Uncharacterized protein</fullName>
    </submittedName>
</protein>
<keyword evidence="1" id="KW-0812">Transmembrane</keyword>
<name>A0A1Y2PEV5_9FLAO</name>
<accession>A0A1Y2PEV5</accession>
<sequence length="219" mass="25709">MVQTYIKKRMQNISYLTYILYTYLVGVLPVLFVIYFIKMKKLIITLFTTLTIISCTQNDEIDQQLELNKHIKLKKNTSDISNDFFKMGVTNVIVKKESNTIEYNFNTKKNFFINGKSVDLSKYTFQFSNNFLTIKNHSYFKLSIVNNKPYVVSDMYTGIINYNNKLFTNTNFNILLFAMKEITTPYEQKFNSKQLLKYQIKDVGFGIPIICMLLVVVEV</sequence>
<gene>
    <name evidence="2" type="ORF">WH52_05025</name>
</gene>
<keyword evidence="1" id="KW-0472">Membrane</keyword>